<sequence>MVAVVGIPDEKWGEAVTAIVMPREGAQPDPDELINLVRTRKGSAHAPKQIQFVKQLPMTGVGKVDKKVLRAGFWSGRDRMVG</sequence>
<keyword evidence="4" id="KW-0443">Lipid metabolism</keyword>
<dbReference type="SUPFAM" id="SSF56801">
    <property type="entry name" value="Acetyl-CoA synthetase-like"/>
    <property type="match status" value="1"/>
</dbReference>
<feature type="domain" description="AMP-binding enzyme C-terminal" evidence="5">
    <location>
        <begin position="2"/>
        <end position="63"/>
    </location>
</feature>
<keyword evidence="2" id="KW-0436">Ligase</keyword>
<gene>
    <name evidence="6" type="ORF">HAP41_0000006225</name>
</gene>
<protein>
    <recommendedName>
        <fullName evidence="5">AMP-binding enzyme C-terminal domain-containing protein</fullName>
    </recommendedName>
</protein>
<evidence type="ECO:0000313" key="7">
    <source>
        <dbReference type="Proteomes" id="UP000551709"/>
    </source>
</evidence>
<keyword evidence="3" id="KW-0276">Fatty acid metabolism</keyword>
<evidence type="ECO:0000256" key="2">
    <source>
        <dbReference type="ARBA" id="ARBA00022598"/>
    </source>
</evidence>
<name>A0A8U0FZT4_9BRAD</name>
<evidence type="ECO:0000256" key="3">
    <source>
        <dbReference type="ARBA" id="ARBA00022832"/>
    </source>
</evidence>
<reference evidence="6 7" key="1">
    <citation type="journal article" date="2017" name="Syst. Appl. Microbiol.">
        <title>Soybeans inoculated with root zone soils of Canadian native legumes harbour diverse and novel Bradyrhizobium spp. that possess agricultural potential.</title>
        <authorList>
            <person name="Bromfield E.S.P."/>
            <person name="Cloutier S."/>
            <person name="Tambong J.T."/>
            <person name="Tran Thi T.V."/>
        </authorList>
    </citation>
    <scope>NUCLEOTIDE SEQUENCE [LARGE SCALE GENOMIC DNA]</scope>
    <source>
        <strain evidence="6 7">1S5</strain>
    </source>
</reference>
<dbReference type="Proteomes" id="UP000551709">
    <property type="component" value="Chromosome"/>
</dbReference>
<dbReference type="InterPro" id="IPR025110">
    <property type="entry name" value="AMP-bd_C"/>
</dbReference>
<evidence type="ECO:0000256" key="1">
    <source>
        <dbReference type="ARBA" id="ARBA00006432"/>
    </source>
</evidence>
<evidence type="ECO:0000259" key="5">
    <source>
        <dbReference type="Pfam" id="PF13193"/>
    </source>
</evidence>
<dbReference type="InterPro" id="IPR045851">
    <property type="entry name" value="AMP-bd_C_sf"/>
</dbReference>
<evidence type="ECO:0000313" key="6">
    <source>
        <dbReference type="EMBL" id="UPT92069.1"/>
    </source>
</evidence>
<dbReference type="PANTHER" id="PTHR43859">
    <property type="entry name" value="ACYL-ACTIVATING ENZYME"/>
    <property type="match status" value="1"/>
</dbReference>
<evidence type="ECO:0000256" key="4">
    <source>
        <dbReference type="ARBA" id="ARBA00023098"/>
    </source>
</evidence>
<dbReference type="Pfam" id="PF13193">
    <property type="entry name" value="AMP-binding_C"/>
    <property type="match status" value="1"/>
</dbReference>
<dbReference type="AlphaFoldDB" id="A0A8U0FZT4"/>
<dbReference type="GO" id="GO:0016874">
    <property type="term" value="F:ligase activity"/>
    <property type="evidence" value="ECO:0007669"/>
    <property type="project" value="UniProtKB-KW"/>
</dbReference>
<proteinExistence type="inferred from homology"/>
<dbReference type="EMBL" id="CP096255">
    <property type="protein sequence ID" value="UPT92069.1"/>
    <property type="molecule type" value="Genomic_DNA"/>
</dbReference>
<dbReference type="GO" id="GO:0006631">
    <property type="term" value="P:fatty acid metabolic process"/>
    <property type="evidence" value="ECO:0007669"/>
    <property type="project" value="UniProtKB-KW"/>
</dbReference>
<dbReference type="PANTHER" id="PTHR43859:SF4">
    <property type="entry name" value="BUTANOATE--COA LIGASE AAE1-RELATED"/>
    <property type="match status" value="1"/>
</dbReference>
<organism evidence="6 7">
    <name type="scientific">Bradyrhizobium barranii subsp. apii</name>
    <dbReference type="NCBI Taxonomy" id="2819348"/>
    <lineage>
        <taxon>Bacteria</taxon>
        <taxon>Pseudomonadati</taxon>
        <taxon>Pseudomonadota</taxon>
        <taxon>Alphaproteobacteria</taxon>
        <taxon>Hyphomicrobiales</taxon>
        <taxon>Nitrobacteraceae</taxon>
        <taxon>Bradyrhizobium</taxon>
        <taxon>Bradyrhizobium barranii</taxon>
    </lineage>
</organism>
<dbReference type="Gene3D" id="3.30.300.30">
    <property type="match status" value="1"/>
</dbReference>
<comment type="similarity">
    <text evidence="1">Belongs to the ATP-dependent AMP-binding enzyme family.</text>
</comment>
<accession>A0A8U0FZT4</accession>